<proteinExistence type="predicted"/>
<organism evidence="2 3">
    <name type="scientific">Endocarpon pusillum</name>
    <dbReference type="NCBI Taxonomy" id="364733"/>
    <lineage>
        <taxon>Eukaryota</taxon>
        <taxon>Fungi</taxon>
        <taxon>Dikarya</taxon>
        <taxon>Ascomycota</taxon>
        <taxon>Pezizomycotina</taxon>
        <taxon>Eurotiomycetes</taxon>
        <taxon>Chaetothyriomycetidae</taxon>
        <taxon>Verrucariales</taxon>
        <taxon>Verrucariaceae</taxon>
        <taxon>Endocarpon</taxon>
    </lineage>
</organism>
<feature type="compositionally biased region" description="Low complexity" evidence="1">
    <location>
        <begin position="268"/>
        <end position="280"/>
    </location>
</feature>
<dbReference type="AlphaFoldDB" id="A0A8H7AL75"/>
<sequence length="314" mass="34274">MKDFALLRKAAIVFPRASRKVISQNFKSSKYMESTPDDGSGEFSKSRIARSLSEIGQLTAYTTIVSSPSSPSIRSVNLLATPPSRPSSAVLLHHPSGRSTYPLHHQAGHRQQSFFTIHQVRQLTRYTTKQAIVSSPSSPSIRSVNLPPTPLSRPSSAVLLHHPSGPSTYRLHHQAGHRQQSFFTIHQVGQLTSYTTKQAIVSSPSSPSIRSVNLPSAPPSTPSSAVLLHHPSGRSTYHLHHQARHRQQSFFTIHQVGQLTTCTTKHAIVSSPSSPSIRSVNLPTTPPSTPSSAVLLHHPSGRSTYPLHHQPGHH</sequence>
<name>A0A8H7AL75_9EURO</name>
<evidence type="ECO:0000256" key="1">
    <source>
        <dbReference type="SAM" id="MobiDB-lite"/>
    </source>
</evidence>
<keyword evidence="3" id="KW-1185">Reference proteome</keyword>
<evidence type="ECO:0000313" key="3">
    <source>
        <dbReference type="Proteomes" id="UP000606974"/>
    </source>
</evidence>
<dbReference type="Proteomes" id="UP000606974">
    <property type="component" value="Unassembled WGS sequence"/>
</dbReference>
<dbReference type="EMBL" id="JAACFV010000033">
    <property type="protein sequence ID" value="KAF7510194.1"/>
    <property type="molecule type" value="Genomic_DNA"/>
</dbReference>
<reference evidence="2" key="1">
    <citation type="submission" date="2020-02" db="EMBL/GenBank/DDBJ databases">
        <authorList>
            <person name="Palmer J.M."/>
        </authorList>
    </citation>
    <scope>NUCLEOTIDE SEQUENCE</scope>
    <source>
        <strain evidence="2">EPUS1.4</strain>
        <tissue evidence="2">Thallus</tissue>
    </source>
</reference>
<protein>
    <submittedName>
        <fullName evidence="2">Uncharacterized protein</fullName>
    </submittedName>
</protein>
<accession>A0A8H7AL75</accession>
<evidence type="ECO:0000313" key="2">
    <source>
        <dbReference type="EMBL" id="KAF7510194.1"/>
    </source>
</evidence>
<feature type="region of interest" description="Disordered" evidence="1">
    <location>
        <begin position="134"/>
        <end position="155"/>
    </location>
</feature>
<comment type="caution">
    <text evidence="2">The sequence shown here is derived from an EMBL/GenBank/DDBJ whole genome shotgun (WGS) entry which is preliminary data.</text>
</comment>
<feature type="region of interest" description="Disordered" evidence="1">
    <location>
        <begin position="268"/>
        <end position="314"/>
    </location>
</feature>
<feature type="compositionally biased region" description="Low complexity" evidence="1">
    <location>
        <begin position="202"/>
        <end position="212"/>
    </location>
</feature>
<gene>
    <name evidence="2" type="ORF">GJ744_007093</name>
</gene>
<feature type="compositionally biased region" description="Low complexity" evidence="1">
    <location>
        <begin position="134"/>
        <end position="144"/>
    </location>
</feature>
<feature type="region of interest" description="Disordered" evidence="1">
    <location>
        <begin position="202"/>
        <end position="224"/>
    </location>
</feature>